<protein>
    <submittedName>
        <fullName evidence="1">Uncharacterized protein</fullName>
    </submittedName>
</protein>
<reference evidence="1 2" key="1">
    <citation type="submission" date="2019-07" db="EMBL/GenBank/DDBJ databases">
        <title>Whole genome shotgun sequence of Chitinophaga cymbidii NBRC 109752.</title>
        <authorList>
            <person name="Hosoyama A."/>
            <person name="Uohara A."/>
            <person name="Ohji S."/>
            <person name="Ichikawa N."/>
        </authorList>
    </citation>
    <scope>NUCLEOTIDE SEQUENCE [LARGE SCALE GENOMIC DNA]</scope>
    <source>
        <strain evidence="1 2">NBRC 109752</strain>
    </source>
</reference>
<dbReference type="RefSeq" id="WP_146865574.1">
    <property type="nucleotide sequence ID" value="NZ_BKAU01000005.1"/>
</dbReference>
<dbReference type="OrthoDB" id="886255at2"/>
<organism evidence="1 2">
    <name type="scientific">Chitinophaga cymbidii</name>
    <dbReference type="NCBI Taxonomy" id="1096750"/>
    <lineage>
        <taxon>Bacteria</taxon>
        <taxon>Pseudomonadati</taxon>
        <taxon>Bacteroidota</taxon>
        <taxon>Chitinophagia</taxon>
        <taxon>Chitinophagales</taxon>
        <taxon>Chitinophagaceae</taxon>
        <taxon>Chitinophaga</taxon>
    </lineage>
</organism>
<evidence type="ECO:0000313" key="1">
    <source>
        <dbReference type="EMBL" id="GEP97716.1"/>
    </source>
</evidence>
<gene>
    <name evidence="1" type="ORF">CCY01nite_39760</name>
</gene>
<sequence length="80" mass="8801">MGTALNTNVIDSYLALLKNLSPGAKLDLIAKLTQSLKADMKPSENLFKSSFGAWQGSESAEQIIADIRNSRTFTRQIEEL</sequence>
<dbReference type="AlphaFoldDB" id="A0A512RPU0"/>
<accession>A0A512RPU0</accession>
<keyword evidence="2" id="KW-1185">Reference proteome</keyword>
<proteinExistence type="predicted"/>
<comment type="caution">
    <text evidence="1">The sequence shown here is derived from an EMBL/GenBank/DDBJ whole genome shotgun (WGS) entry which is preliminary data.</text>
</comment>
<dbReference type="Proteomes" id="UP000321436">
    <property type="component" value="Unassembled WGS sequence"/>
</dbReference>
<evidence type="ECO:0000313" key="2">
    <source>
        <dbReference type="Proteomes" id="UP000321436"/>
    </source>
</evidence>
<name>A0A512RPU0_9BACT</name>
<dbReference type="EMBL" id="BKAU01000005">
    <property type="protein sequence ID" value="GEP97716.1"/>
    <property type="molecule type" value="Genomic_DNA"/>
</dbReference>